<name>A0ABU2Y520_9FLAO</name>
<keyword evidence="2" id="KW-0449">Lipoprotein</keyword>
<dbReference type="Proteomes" id="UP001252186">
    <property type="component" value="Unassembled WGS sequence"/>
</dbReference>
<dbReference type="NCBIfam" id="TIGR03525">
    <property type="entry name" value="GldK"/>
    <property type="match status" value="1"/>
</dbReference>
<evidence type="ECO:0000259" key="1">
    <source>
        <dbReference type="Pfam" id="PF03781"/>
    </source>
</evidence>
<organism evidence="2 3">
    <name type="scientific">Urechidicola vernalis</name>
    <dbReference type="NCBI Taxonomy" id="3075600"/>
    <lineage>
        <taxon>Bacteria</taxon>
        <taxon>Pseudomonadati</taxon>
        <taxon>Bacteroidota</taxon>
        <taxon>Flavobacteriia</taxon>
        <taxon>Flavobacteriales</taxon>
        <taxon>Flavobacteriaceae</taxon>
        <taxon>Urechidicola</taxon>
    </lineage>
</organism>
<dbReference type="InterPro" id="IPR016187">
    <property type="entry name" value="CTDL_fold"/>
</dbReference>
<keyword evidence="3" id="KW-1185">Reference proteome</keyword>
<dbReference type="InterPro" id="IPR019866">
    <property type="entry name" value="Glid_motil-assoc_lipo_GldK"/>
</dbReference>
<reference evidence="2 3" key="1">
    <citation type="submission" date="2023-09" db="EMBL/GenBank/DDBJ databases">
        <authorList>
            <person name="Rey-Velasco X."/>
        </authorList>
    </citation>
    <scope>NUCLEOTIDE SEQUENCE [LARGE SCALE GENOMIC DNA]</scope>
    <source>
        <strain evidence="2 3">P050</strain>
    </source>
</reference>
<dbReference type="InterPro" id="IPR042095">
    <property type="entry name" value="SUMF_sf"/>
</dbReference>
<dbReference type="InterPro" id="IPR051043">
    <property type="entry name" value="Sulfatase_Mod_Factor_Kinase"/>
</dbReference>
<accession>A0ABU2Y520</accession>
<comment type="caution">
    <text evidence="2">The sequence shown here is derived from an EMBL/GenBank/DDBJ whole genome shotgun (WGS) entry which is preliminary data.</text>
</comment>
<dbReference type="PANTHER" id="PTHR23150">
    <property type="entry name" value="SULFATASE MODIFYING FACTOR 1, 2"/>
    <property type="match status" value="1"/>
</dbReference>
<dbReference type="EMBL" id="JAVRHV010000003">
    <property type="protein sequence ID" value="MDT0553276.1"/>
    <property type="molecule type" value="Genomic_DNA"/>
</dbReference>
<dbReference type="PANTHER" id="PTHR23150:SF19">
    <property type="entry name" value="FORMYLGLYCINE-GENERATING ENZYME"/>
    <property type="match status" value="1"/>
</dbReference>
<dbReference type="RefSeq" id="WP_311593271.1">
    <property type="nucleotide sequence ID" value="NZ_JAVRHV010000003.1"/>
</dbReference>
<dbReference type="InterPro" id="IPR005532">
    <property type="entry name" value="SUMF_dom"/>
</dbReference>
<feature type="domain" description="Sulfatase-modifying factor enzyme-like" evidence="1">
    <location>
        <begin position="241"/>
        <end position="446"/>
    </location>
</feature>
<evidence type="ECO:0000313" key="3">
    <source>
        <dbReference type="Proteomes" id="UP001252186"/>
    </source>
</evidence>
<dbReference type="Gene3D" id="3.90.1580.10">
    <property type="entry name" value="paralog of FGE (formylglycine-generating enzyme)"/>
    <property type="match status" value="2"/>
</dbReference>
<evidence type="ECO:0000313" key="2">
    <source>
        <dbReference type="EMBL" id="MDT0553276.1"/>
    </source>
</evidence>
<proteinExistence type="predicted"/>
<dbReference type="PROSITE" id="PS51257">
    <property type="entry name" value="PROKAR_LIPOPROTEIN"/>
    <property type="match status" value="1"/>
</dbReference>
<feature type="domain" description="Sulfatase-modifying factor enzyme-like" evidence="1">
    <location>
        <begin position="41"/>
        <end position="94"/>
    </location>
</feature>
<gene>
    <name evidence="2" type="primary">gldK</name>
    <name evidence="2" type="ORF">RM519_08475</name>
</gene>
<sequence>MKRISIYILLAAFVVSCGSSDKGELVGVKAKSKWNAEKPYGMTLIPGGSFTMGKQDEDMAGALNTPSRTVTVKPFYMDETEISNSEYKEFVYWVRDSIVRSRLAEEADFMNAGLELEDPGRKLAGYEYKDIDTTDASPYVKYMLEMYGSLGNVNSPSMGRALNWDEDLVWNPEDFPDESYVYVMDSLYISMSNSFDGRRLIDTEQLEYRYYWLDIENAAKDKGNRHNYIKEEVLQVYPDTTVWVKDYNYSYNDPMHQDYFYHQAYQDYPVVGVSWGQANAFCNWRTQKKNNYLRGKKNVTRAPDYRLASEAEWEYAARGGLDFGNYPWGGPYTTSDRGCFLANFKPTRGDYAVDGALYTVEVQSYNANDYGLYNMAGNVSEWTNSVYGESTYYLSSTMNPNVTDKENKRKVIRGGSWKDVAYFLEVSSRDFEYADSARSYIGFRTVHDYLGTNIK</sequence>
<dbReference type="Pfam" id="PF03781">
    <property type="entry name" value="FGE-sulfatase"/>
    <property type="match status" value="2"/>
</dbReference>
<protein>
    <submittedName>
        <fullName evidence="2">Gliding motility lipoprotein GldK</fullName>
    </submittedName>
</protein>
<dbReference type="SUPFAM" id="SSF56436">
    <property type="entry name" value="C-type lectin-like"/>
    <property type="match status" value="1"/>
</dbReference>